<feature type="signal peptide" evidence="1">
    <location>
        <begin position="1"/>
        <end position="17"/>
    </location>
</feature>
<evidence type="ECO:0000313" key="3">
    <source>
        <dbReference type="Proteomes" id="UP000324832"/>
    </source>
</evidence>
<keyword evidence="3" id="KW-1185">Reference proteome</keyword>
<accession>A0A5E4PSF7</accession>
<reference evidence="2 3" key="1">
    <citation type="submission" date="2017-07" db="EMBL/GenBank/DDBJ databases">
        <authorList>
            <person name="Talla V."/>
            <person name="Backstrom N."/>
        </authorList>
    </citation>
    <scope>NUCLEOTIDE SEQUENCE [LARGE SCALE GENOMIC DNA]</scope>
</reference>
<organism evidence="2 3">
    <name type="scientific">Leptidea sinapis</name>
    <dbReference type="NCBI Taxonomy" id="189913"/>
    <lineage>
        <taxon>Eukaryota</taxon>
        <taxon>Metazoa</taxon>
        <taxon>Ecdysozoa</taxon>
        <taxon>Arthropoda</taxon>
        <taxon>Hexapoda</taxon>
        <taxon>Insecta</taxon>
        <taxon>Pterygota</taxon>
        <taxon>Neoptera</taxon>
        <taxon>Endopterygota</taxon>
        <taxon>Lepidoptera</taxon>
        <taxon>Glossata</taxon>
        <taxon>Ditrysia</taxon>
        <taxon>Papilionoidea</taxon>
        <taxon>Pieridae</taxon>
        <taxon>Dismorphiinae</taxon>
        <taxon>Leptidea</taxon>
    </lineage>
</organism>
<name>A0A5E4PSF7_9NEOP</name>
<sequence length="62" mass="6984">MEKILLVLTSLFTGANGTRLFLPDCATERRLNVLISRYSKTQILPVEMCQHCIVVFVCRGNA</sequence>
<protein>
    <submittedName>
        <fullName evidence="2">Uncharacterized protein</fullName>
    </submittedName>
</protein>
<dbReference type="EMBL" id="FZQP02000448">
    <property type="protein sequence ID" value="VVC88995.1"/>
    <property type="molecule type" value="Genomic_DNA"/>
</dbReference>
<feature type="chain" id="PRO_5022946455" evidence="1">
    <location>
        <begin position="18"/>
        <end position="62"/>
    </location>
</feature>
<dbReference type="AlphaFoldDB" id="A0A5E4PSF7"/>
<gene>
    <name evidence="2" type="ORF">LSINAPIS_LOCUS2234</name>
</gene>
<evidence type="ECO:0000313" key="2">
    <source>
        <dbReference type="EMBL" id="VVC88995.1"/>
    </source>
</evidence>
<keyword evidence="1" id="KW-0732">Signal</keyword>
<dbReference type="Proteomes" id="UP000324832">
    <property type="component" value="Unassembled WGS sequence"/>
</dbReference>
<proteinExistence type="predicted"/>
<evidence type="ECO:0000256" key="1">
    <source>
        <dbReference type="SAM" id="SignalP"/>
    </source>
</evidence>